<organism evidence="2 3">
    <name type="scientific">Magallana gigas</name>
    <name type="common">Pacific oyster</name>
    <name type="synonym">Crassostrea gigas</name>
    <dbReference type="NCBI Taxonomy" id="29159"/>
    <lineage>
        <taxon>Eukaryota</taxon>
        <taxon>Metazoa</taxon>
        <taxon>Spiralia</taxon>
        <taxon>Lophotrochozoa</taxon>
        <taxon>Mollusca</taxon>
        <taxon>Bivalvia</taxon>
        <taxon>Autobranchia</taxon>
        <taxon>Pteriomorphia</taxon>
        <taxon>Ostreida</taxon>
        <taxon>Ostreoidea</taxon>
        <taxon>Ostreidae</taxon>
        <taxon>Magallana</taxon>
    </lineage>
</organism>
<feature type="region of interest" description="Disordered" evidence="1">
    <location>
        <begin position="1"/>
        <end position="33"/>
    </location>
</feature>
<reference evidence="2" key="1">
    <citation type="submission" date="2022-08" db="UniProtKB">
        <authorList>
            <consortium name="EnsemblMetazoa"/>
        </authorList>
    </citation>
    <scope>IDENTIFICATION</scope>
    <source>
        <strain evidence="2">05x7-T-G4-1.051#20</strain>
    </source>
</reference>
<dbReference type="Proteomes" id="UP000005408">
    <property type="component" value="Unassembled WGS sequence"/>
</dbReference>
<dbReference type="EnsemblMetazoa" id="G33158.1">
    <property type="protein sequence ID" value="G33158.1:cds"/>
    <property type="gene ID" value="G33158"/>
</dbReference>
<evidence type="ECO:0000313" key="3">
    <source>
        <dbReference type="Proteomes" id="UP000005408"/>
    </source>
</evidence>
<feature type="compositionally biased region" description="Low complexity" evidence="1">
    <location>
        <begin position="387"/>
        <end position="407"/>
    </location>
</feature>
<accession>A0A8W8MDH0</accession>
<feature type="compositionally biased region" description="Polar residues" evidence="1">
    <location>
        <begin position="11"/>
        <end position="20"/>
    </location>
</feature>
<protein>
    <submittedName>
        <fullName evidence="2">Uncharacterized protein</fullName>
    </submittedName>
</protein>
<feature type="region of interest" description="Disordered" evidence="1">
    <location>
        <begin position="268"/>
        <end position="407"/>
    </location>
</feature>
<feature type="compositionally biased region" description="Polar residues" evidence="1">
    <location>
        <begin position="268"/>
        <end position="328"/>
    </location>
</feature>
<feature type="compositionally biased region" description="Polar residues" evidence="1">
    <location>
        <begin position="357"/>
        <end position="386"/>
    </location>
</feature>
<dbReference type="PANTHER" id="PTHR47331:SF6">
    <property type="entry name" value="DOUBLECORTIN DOMAIN-CONTAINING PROTEIN"/>
    <property type="match status" value="1"/>
</dbReference>
<feature type="compositionally biased region" description="Basic and acidic residues" evidence="1">
    <location>
        <begin position="21"/>
        <end position="33"/>
    </location>
</feature>
<sequence length="581" mass="64802">MSQPTEDDLTPTMSTPQSMEQEQKLTDTCEGVTTREHRTLSEKGLMFYQSRVDHLSAKLTRVGKDLYSLLNTTICEETDIELLSKRLFEVYKTYENLSSDFLNFLIRHNTDDSAREQAGLTLIKATYAQRVEQFVKKMDSVHRVREPKTKSNSFKSARSSSKSSSVASLLGRQRAKREAAKVKLMFAEQEAMLKAKMDVLSVRKEAAVADAEYLGMKEELDFWDEDSVCDDNNNSDILTKYFCSQLMENDNTDAQTGSVPPVFSVQQRSNNTDTQTGSVPPVFSVQQRSNNTDTQTGSVPPVFSVQQRSNNTDTQTGSVPPVFSVQQHTDTKTGATTRTCTKREDQVMPSTERTRPPITSSLNAYAPTFQPTNHSSPAQPKLSQVKSSQPASSQPSQPSQPEAPQPALLSEDSFKKNNVQVKKTAVNTSQEDSNINIGNNCFLHVSRHKLNQCKTFQKLTLNEHIPMSSVTTYSLKSCAGTFQRSGRQASGLVVESNNGSCRLLLPRVTECEQIPEEESEIPTPDIVKFHSHLSGVDIPPLNQKAQVLLLIGRELLLPRSWPWDGFSSETFVLETSIHLLV</sequence>
<evidence type="ECO:0000256" key="1">
    <source>
        <dbReference type="SAM" id="MobiDB-lite"/>
    </source>
</evidence>
<dbReference type="PANTHER" id="PTHR47331">
    <property type="entry name" value="PHD-TYPE DOMAIN-CONTAINING PROTEIN"/>
    <property type="match status" value="1"/>
</dbReference>
<evidence type="ECO:0000313" key="2">
    <source>
        <dbReference type="EnsemblMetazoa" id="G33158.1:cds"/>
    </source>
</evidence>
<keyword evidence="3" id="KW-1185">Reference proteome</keyword>
<name>A0A8W8MDH0_MAGGI</name>
<proteinExistence type="predicted"/>
<dbReference type="AlphaFoldDB" id="A0A8W8MDH0"/>